<keyword evidence="2" id="KW-0012">Acyltransferase</keyword>
<protein>
    <submittedName>
        <fullName evidence="4">Acetyltransferase family protein</fullName>
    </submittedName>
</protein>
<dbReference type="Gene3D" id="3.40.630.30">
    <property type="match status" value="1"/>
</dbReference>
<dbReference type="PANTHER" id="PTHR10545">
    <property type="entry name" value="DIAMINE N-ACETYLTRANSFERASE"/>
    <property type="match status" value="1"/>
</dbReference>
<gene>
    <name evidence="4" type="ORF">CPter91_3571</name>
</gene>
<sequence length="159" mass="17062">MTQVFNADLSDPRHAAAIVELLNGYAMDAMGGGQQLADFVQANLIAALRKRSDVHVVLAFVEEQPAGLAICIEGFSTFACKPLLNIHDLTVAKAFRGLGISKLLMQHIELVAIGLGCCKITLEVLEHNLPAQALYKASGFAGYELNPAMGKAMLLQKKL</sequence>
<evidence type="ECO:0000256" key="1">
    <source>
        <dbReference type="ARBA" id="ARBA00022679"/>
    </source>
</evidence>
<dbReference type="KEGG" id="cpra:CPter91_3571"/>
<dbReference type="OrthoDB" id="9799601at2"/>
<organism evidence="4 5">
    <name type="scientific">Collimonas pratensis</name>
    <dbReference type="NCBI Taxonomy" id="279113"/>
    <lineage>
        <taxon>Bacteria</taxon>
        <taxon>Pseudomonadati</taxon>
        <taxon>Pseudomonadota</taxon>
        <taxon>Betaproteobacteria</taxon>
        <taxon>Burkholderiales</taxon>
        <taxon>Oxalobacteraceae</taxon>
        <taxon>Collimonas</taxon>
    </lineage>
</organism>
<evidence type="ECO:0000259" key="3">
    <source>
        <dbReference type="PROSITE" id="PS51186"/>
    </source>
</evidence>
<evidence type="ECO:0000313" key="5">
    <source>
        <dbReference type="Proteomes" id="UP000074561"/>
    </source>
</evidence>
<dbReference type="CDD" id="cd04301">
    <property type="entry name" value="NAT_SF"/>
    <property type="match status" value="1"/>
</dbReference>
<dbReference type="InterPro" id="IPR016181">
    <property type="entry name" value="Acyl_CoA_acyltransferase"/>
</dbReference>
<keyword evidence="1 4" id="KW-0808">Transferase</keyword>
<dbReference type="InterPro" id="IPR000182">
    <property type="entry name" value="GNAT_dom"/>
</dbReference>
<dbReference type="Proteomes" id="UP000074561">
    <property type="component" value="Chromosome"/>
</dbReference>
<dbReference type="Pfam" id="PF00583">
    <property type="entry name" value="Acetyltransf_1"/>
    <property type="match status" value="1"/>
</dbReference>
<dbReference type="EMBL" id="CP013234">
    <property type="protein sequence ID" value="AMP05892.1"/>
    <property type="molecule type" value="Genomic_DNA"/>
</dbReference>
<accession>A0A127Q8F0</accession>
<dbReference type="GO" id="GO:0008080">
    <property type="term" value="F:N-acetyltransferase activity"/>
    <property type="evidence" value="ECO:0007669"/>
    <property type="project" value="TreeGrafter"/>
</dbReference>
<dbReference type="PROSITE" id="PS51186">
    <property type="entry name" value="GNAT"/>
    <property type="match status" value="1"/>
</dbReference>
<dbReference type="SUPFAM" id="SSF55729">
    <property type="entry name" value="Acyl-CoA N-acyltransferases (Nat)"/>
    <property type="match status" value="1"/>
</dbReference>
<reference evidence="4 5" key="1">
    <citation type="submission" date="2015-11" db="EMBL/GenBank/DDBJ databases">
        <title>Exploring the genomic traits of fungus-feeding bacterial genus Collimonas.</title>
        <authorList>
            <person name="Song C."/>
            <person name="Schmidt R."/>
            <person name="de Jager V."/>
            <person name="Krzyzanowska D."/>
            <person name="Jongedijk E."/>
            <person name="Cankar K."/>
            <person name="Beekwilder J."/>
            <person name="van Veen A."/>
            <person name="de Boer W."/>
            <person name="van Veen J.A."/>
            <person name="Garbeva P."/>
        </authorList>
    </citation>
    <scope>NUCLEOTIDE SEQUENCE [LARGE SCALE GENOMIC DNA]</scope>
    <source>
        <strain evidence="4 5">Ter91</strain>
    </source>
</reference>
<name>A0A127Q8F0_9BURK</name>
<dbReference type="STRING" id="279113.CPter91_3571"/>
<dbReference type="AlphaFoldDB" id="A0A127Q8F0"/>
<dbReference type="InterPro" id="IPR051016">
    <property type="entry name" value="Diverse_Substrate_AcTransf"/>
</dbReference>
<evidence type="ECO:0000313" key="4">
    <source>
        <dbReference type="EMBL" id="AMP05892.1"/>
    </source>
</evidence>
<proteinExistence type="predicted"/>
<dbReference type="RefSeq" id="WP_061942090.1">
    <property type="nucleotide sequence ID" value="NZ_CP013234.1"/>
</dbReference>
<dbReference type="PATRIC" id="fig|279113.9.peg.3541"/>
<evidence type="ECO:0000256" key="2">
    <source>
        <dbReference type="ARBA" id="ARBA00023315"/>
    </source>
</evidence>
<dbReference type="PANTHER" id="PTHR10545:SF29">
    <property type="entry name" value="GH14572P-RELATED"/>
    <property type="match status" value="1"/>
</dbReference>
<feature type="domain" description="N-acetyltransferase" evidence="3">
    <location>
        <begin position="16"/>
        <end position="159"/>
    </location>
</feature>